<evidence type="ECO:0000259" key="7">
    <source>
        <dbReference type="Pfam" id="PF01094"/>
    </source>
</evidence>
<dbReference type="EMBL" id="CP054698">
    <property type="protein sequence ID" value="QMS89073.1"/>
    <property type="molecule type" value="Genomic_DNA"/>
</dbReference>
<dbReference type="PROSITE" id="PS51257">
    <property type="entry name" value="PROKAR_LIPOPROTEIN"/>
    <property type="match status" value="1"/>
</dbReference>
<protein>
    <submittedName>
        <fullName evidence="8">ABC transporter substrate-binding protein</fullName>
    </submittedName>
</protein>
<feature type="compositionally biased region" description="Low complexity" evidence="5">
    <location>
        <begin position="32"/>
        <end position="52"/>
    </location>
</feature>
<organism evidence="8 9">
    <name type="scientific">Nostoc edaphicum CCNP1411</name>
    <dbReference type="NCBI Taxonomy" id="1472755"/>
    <lineage>
        <taxon>Bacteria</taxon>
        <taxon>Bacillati</taxon>
        <taxon>Cyanobacteriota</taxon>
        <taxon>Cyanophyceae</taxon>
        <taxon>Nostocales</taxon>
        <taxon>Nostocaceae</taxon>
        <taxon>Nostoc</taxon>
    </lineage>
</organism>
<evidence type="ECO:0000256" key="4">
    <source>
        <dbReference type="ARBA" id="ARBA00023136"/>
    </source>
</evidence>
<dbReference type="Proteomes" id="UP000514713">
    <property type="component" value="Chromosome"/>
</dbReference>
<dbReference type="KEGG" id="ned:HUN01_16235"/>
<keyword evidence="4" id="KW-0472">Membrane</keyword>
<accession>A0A7D7LB97</accession>
<feature type="domain" description="Receptor ligand binding region" evidence="7">
    <location>
        <begin position="75"/>
        <end position="426"/>
    </location>
</feature>
<dbReference type="GO" id="GO:0016020">
    <property type="term" value="C:membrane"/>
    <property type="evidence" value="ECO:0007669"/>
    <property type="project" value="UniProtKB-SubCell"/>
</dbReference>
<evidence type="ECO:0000256" key="1">
    <source>
        <dbReference type="ARBA" id="ARBA00004370"/>
    </source>
</evidence>
<dbReference type="PANTHER" id="PTHR30483">
    <property type="entry name" value="LEUCINE-SPECIFIC-BINDING PROTEIN"/>
    <property type="match status" value="1"/>
</dbReference>
<keyword evidence="3" id="KW-1133">Transmembrane helix</keyword>
<dbReference type="Pfam" id="PF01094">
    <property type="entry name" value="ANF_receptor"/>
    <property type="match status" value="1"/>
</dbReference>
<sequence>MRKISAALTFGIATLATGFLVGACGDSSTPNGTANSGSTATPAANSTTTSSSKGLKIGSLLPTTGDLASVGQQMLGSVPLLVDTVNACDGVNGEPVTLVQVDDQTDPKAGAAGMTKLATLDKVAGVVGSFASSVSSAAVSIATPNKVMLVSPGSTSPVFTEKAQKGDFKGFWARTAPPDTYQALALAQLANKKGFKRISTVVINNDYGVGFEKAFVQTFEKLGGTIVNKDKPVRYDPKAQTFDTEAAAAFAGKPDAVLAVLYAETGSLFLKAAYQQGVSKGVQILLTDGVKSPTFPEQVGKGSDGKYILTGAIGTVPGSDGKALESFNKLWKDKKGGAPGEYAPQAWDAAALLTLAAQAAKENTGVGVASKIREVANAPGTEVTDVCEGLKLLKQGQDINYQGASGNVDVDANGDVVGVYDVWTVGDDGQIKVIDKVTPK</sequence>
<evidence type="ECO:0000256" key="2">
    <source>
        <dbReference type="ARBA" id="ARBA00022692"/>
    </source>
</evidence>
<feature type="chain" id="PRO_5028920753" evidence="6">
    <location>
        <begin position="24"/>
        <end position="440"/>
    </location>
</feature>
<evidence type="ECO:0000313" key="9">
    <source>
        <dbReference type="Proteomes" id="UP000514713"/>
    </source>
</evidence>
<evidence type="ECO:0000256" key="6">
    <source>
        <dbReference type="SAM" id="SignalP"/>
    </source>
</evidence>
<dbReference type="SUPFAM" id="SSF53822">
    <property type="entry name" value="Periplasmic binding protein-like I"/>
    <property type="match status" value="1"/>
</dbReference>
<feature type="signal peptide" evidence="6">
    <location>
        <begin position="1"/>
        <end position="23"/>
    </location>
</feature>
<dbReference type="RefSeq" id="WP_181932136.1">
    <property type="nucleotide sequence ID" value="NZ_CP054698.1"/>
</dbReference>
<evidence type="ECO:0000256" key="5">
    <source>
        <dbReference type="SAM" id="MobiDB-lite"/>
    </source>
</evidence>
<feature type="region of interest" description="Disordered" evidence="5">
    <location>
        <begin position="30"/>
        <end position="55"/>
    </location>
</feature>
<reference evidence="9" key="1">
    <citation type="submission" date="2020-06" db="EMBL/GenBank/DDBJ databases">
        <title>Nostoc edaphicum CCNP1411 genome.</title>
        <authorList>
            <person name="Fidor A."/>
            <person name="Grabski M."/>
            <person name="Gawor J."/>
            <person name="Gromadka R."/>
            <person name="Wegrzyn G."/>
            <person name="Mazur-Marzec H."/>
        </authorList>
    </citation>
    <scope>NUCLEOTIDE SEQUENCE [LARGE SCALE GENOMIC DNA]</scope>
    <source>
        <strain evidence="9">CCNP1411</strain>
    </source>
</reference>
<dbReference type="CDD" id="cd06346">
    <property type="entry name" value="PBP1_ABC_ligand_binding-like"/>
    <property type="match status" value="1"/>
</dbReference>
<dbReference type="InterPro" id="IPR051010">
    <property type="entry name" value="BCAA_transport"/>
</dbReference>
<dbReference type="InterPro" id="IPR028082">
    <property type="entry name" value="Peripla_BP_I"/>
</dbReference>
<dbReference type="InterPro" id="IPR001828">
    <property type="entry name" value="ANF_lig-bd_rcpt"/>
</dbReference>
<name>A0A7D7LB97_9NOSO</name>
<evidence type="ECO:0000256" key="3">
    <source>
        <dbReference type="ARBA" id="ARBA00022989"/>
    </source>
</evidence>
<comment type="subcellular location">
    <subcellularLocation>
        <location evidence="1">Membrane</location>
    </subcellularLocation>
</comment>
<proteinExistence type="predicted"/>
<keyword evidence="6" id="KW-0732">Signal</keyword>
<dbReference type="AlphaFoldDB" id="A0A7D7LB97"/>
<dbReference type="Gene3D" id="3.40.50.2300">
    <property type="match status" value="2"/>
</dbReference>
<keyword evidence="9" id="KW-1185">Reference proteome</keyword>
<evidence type="ECO:0000313" key="8">
    <source>
        <dbReference type="EMBL" id="QMS89073.1"/>
    </source>
</evidence>
<keyword evidence="2" id="KW-0812">Transmembrane</keyword>
<dbReference type="PANTHER" id="PTHR30483:SF6">
    <property type="entry name" value="PERIPLASMIC BINDING PROTEIN OF ABC TRANSPORTER FOR NATURAL AMINO ACIDS"/>
    <property type="match status" value="1"/>
</dbReference>
<gene>
    <name evidence="8" type="ORF">HUN01_16235</name>
</gene>